<keyword evidence="2" id="KW-1185">Reference proteome</keyword>
<sequence>MRTGNQYRIDERLGECKPFHQVLVHSLEWTMRRFGVEQPESDGPAVYEEIPTWGEGDLVTHQDRVYERRVWLIEQAASNGNVTGQPGARLLL</sequence>
<accession>A0A7W2D9A1</accession>
<protein>
    <submittedName>
        <fullName evidence="1">Uncharacterized protein</fullName>
    </submittedName>
</protein>
<dbReference type="Proteomes" id="UP000586976">
    <property type="component" value="Unassembled WGS sequence"/>
</dbReference>
<gene>
    <name evidence="1" type="ORF">H1V43_37950</name>
</gene>
<evidence type="ECO:0000313" key="1">
    <source>
        <dbReference type="EMBL" id="MBA4866981.1"/>
    </source>
</evidence>
<evidence type="ECO:0000313" key="2">
    <source>
        <dbReference type="Proteomes" id="UP000586976"/>
    </source>
</evidence>
<dbReference type="RefSeq" id="WP_181868316.1">
    <property type="nucleotide sequence ID" value="NZ_JACEQY010000083.1"/>
</dbReference>
<proteinExistence type="predicted"/>
<reference evidence="1 2" key="1">
    <citation type="submission" date="2020-07" db="EMBL/GenBank/DDBJ databases">
        <title>Streptomyces isolated from Indian soil.</title>
        <authorList>
            <person name="Mandal S."/>
            <person name="Maiti P.K."/>
        </authorList>
    </citation>
    <scope>NUCLEOTIDE SEQUENCE [LARGE SCALE GENOMIC DNA]</scope>
    <source>
        <strain evidence="1 2">PSKA54</strain>
    </source>
</reference>
<comment type="caution">
    <text evidence="1">The sequence shown here is derived from an EMBL/GenBank/DDBJ whole genome shotgun (WGS) entry which is preliminary data.</text>
</comment>
<name>A0A7W2D9A1_9ACTN</name>
<organism evidence="1 2">
    <name type="scientific">Streptomyces himalayensis subsp. aureolus</name>
    <dbReference type="NCBI Taxonomy" id="2758039"/>
    <lineage>
        <taxon>Bacteria</taxon>
        <taxon>Bacillati</taxon>
        <taxon>Actinomycetota</taxon>
        <taxon>Actinomycetes</taxon>
        <taxon>Kitasatosporales</taxon>
        <taxon>Streptomycetaceae</taxon>
        <taxon>Streptomyces</taxon>
        <taxon>Streptomyces himalayensis</taxon>
    </lineage>
</organism>
<dbReference type="AlphaFoldDB" id="A0A7W2D9A1"/>
<dbReference type="EMBL" id="JACEQY010000083">
    <property type="protein sequence ID" value="MBA4866981.1"/>
    <property type="molecule type" value="Genomic_DNA"/>
</dbReference>